<keyword evidence="2" id="KW-1185">Reference proteome</keyword>
<proteinExistence type="predicted"/>
<dbReference type="Proteomes" id="UP001163255">
    <property type="component" value="Chromosome"/>
</dbReference>
<accession>A0ABY6GZ13</accession>
<dbReference type="RefSeq" id="WP_262599815.1">
    <property type="nucleotide sequence ID" value="NZ_CP103300.1"/>
</dbReference>
<dbReference type="EMBL" id="CP103300">
    <property type="protein sequence ID" value="UYM17291.1"/>
    <property type="molecule type" value="Genomic_DNA"/>
</dbReference>
<name>A0ABY6GZ13_9GAMM</name>
<gene>
    <name evidence="1" type="ORF">NX720_05035</name>
</gene>
<dbReference type="Gene3D" id="3.90.210.10">
    <property type="entry name" value="Heat-Labile Enterotoxin, subunit A"/>
    <property type="match status" value="1"/>
</dbReference>
<evidence type="ECO:0000313" key="1">
    <source>
        <dbReference type="EMBL" id="UYM17291.1"/>
    </source>
</evidence>
<organism evidence="1 2">
    <name type="scientific">Endozoicomonas euniceicola</name>
    <dbReference type="NCBI Taxonomy" id="1234143"/>
    <lineage>
        <taxon>Bacteria</taxon>
        <taxon>Pseudomonadati</taxon>
        <taxon>Pseudomonadota</taxon>
        <taxon>Gammaproteobacteria</taxon>
        <taxon>Oceanospirillales</taxon>
        <taxon>Endozoicomonadaceae</taxon>
        <taxon>Endozoicomonas</taxon>
    </lineage>
</organism>
<reference evidence="1" key="1">
    <citation type="submission" date="2022-10" db="EMBL/GenBank/DDBJ databases">
        <title>Completed Genome Sequence of two octocoral isolated bacterium, Endozoicomonas euniceicola EF212T and Endozoicomonas gorgoniicola PS125T.</title>
        <authorList>
            <person name="Chiou Y.-J."/>
            <person name="Chen Y.-H."/>
        </authorList>
    </citation>
    <scope>NUCLEOTIDE SEQUENCE</scope>
    <source>
        <strain evidence="1">EF212</strain>
    </source>
</reference>
<protein>
    <submittedName>
        <fullName evidence="1">Uncharacterized protein</fullName>
    </submittedName>
</protein>
<evidence type="ECO:0000313" key="2">
    <source>
        <dbReference type="Proteomes" id="UP001163255"/>
    </source>
</evidence>
<sequence length="259" mass="28497">MLTLDSLTHYSNVLELTNRHHFLNTTTVLGACYTPGNWCSRAPGISGAVMVDVQPSYFSGYVFRGDTRPPNLIFEDGFELQLTPGDENTRARTMIGAVGGGATGIYGISTSVCVSVCAQYSLRFSRRNPRSPSTGSGYVYLIDATEFKGFAIPAPDPNERVVIHNPILRDIYEVNFASNIPGSYIVGIVWPLGKIDAGMKNCRCTWPFSLTRIWLAVNPNFRKPLPLLLSDGIMEGMEAAKQVQAYFNERHSSHLLGLP</sequence>
<dbReference type="SUPFAM" id="SSF56399">
    <property type="entry name" value="ADP-ribosylation"/>
    <property type="match status" value="1"/>
</dbReference>